<evidence type="ECO:0000313" key="3">
    <source>
        <dbReference type="Proteomes" id="UP000652761"/>
    </source>
</evidence>
<dbReference type="Proteomes" id="UP000652761">
    <property type="component" value="Unassembled WGS sequence"/>
</dbReference>
<feature type="region of interest" description="Disordered" evidence="1">
    <location>
        <begin position="70"/>
        <end position="108"/>
    </location>
</feature>
<comment type="caution">
    <text evidence="2">The sequence shown here is derived from an EMBL/GenBank/DDBJ whole genome shotgun (WGS) entry which is preliminary data.</text>
</comment>
<proteinExistence type="predicted"/>
<name>A0A843WMP4_COLES</name>
<organism evidence="2 3">
    <name type="scientific">Colocasia esculenta</name>
    <name type="common">Wild taro</name>
    <name type="synonym">Arum esculentum</name>
    <dbReference type="NCBI Taxonomy" id="4460"/>
    <lineage>
        <taxon>Eukaryota</taxon>
        <taxon>Viridiplantae</taxon>
        <taxon>Streptophyta</taxon>
        <taxon>Embryophyta</taxon>
        <taxon>Tracheophyta</taxon>
        <taxon>Spermatophyta</taxon>
        <taxon>Magnoliopsida</taxon>
        <taxon>Liliopsida</taxon>
        <taxon>Araceae</taxon>
        <taxon>Aroideae</taxon>
        <taxon>Colocasieae</taxon>
        <taxon>Colocasia</taxon>
    </lineage>
</organism>
<reference evidence="2" key="1">
    <citation type="submission" date="2017-07" db="EMBL/GenBank/DDBJ databases">
        <title>Taro Niue Genome Assembly and Annotation.</title>
        <authorList>
            <person name="Atibalentja N."/>
            <person name="Keating K."/>
            <person name="Fields C.J."/>
        </authorList>
    </citation>
    <scope>NUCLEOTIDE SEQUENCE</scope>
    <source>
        <strain evidence="2">Niue_2</strain>
        <tissue evidence="2">Leaf</tissue>
    </source>
</reference>
<gene>
    <name evidence="2" type="ORF">Taro_041919</name>
</gene>
<dbReference type="EMBL" id="NMUH01004281">
    <property type="protein sequence ID" value="MQM09067.1"/>
    <property type="molecule type" value="Genomic_DNA"/>
</dbReference>
<protein>
    <submittedName>
        <fullName evidence="2">Uncharacterized protein</fullName>
    </submittedName>
</protein>
<evidence type="ECO:0000256" key="1">
    <source>
        <dbReference type="SAM" id="MobiDB-lite"/>
    </source>
</evidence>
<dbReference type="AlphaFoldDB" id="A0A843WMP4"/>
<keyword evidence="3" id="KW-1185">Reference proteome</keyword>
<evidence type="ECO:0000313" key="2">
    <source>
        <dbReference type="EMBL" id="MQM09067.1"/>
    </source>
</evidence>
<accession>A0A843WMP4</accession>
<sequence>MNAKSGLAGSLGIAPSSSSSPLCGIACRCWAAVANLAEGCHDCVVQPAPTTRTATTVLPEARWRGCRRSTAHPITGAPAPNPSPIHASSDSRGAATAPRNHRRCIGRPPIAHPLPPVARPTSTCCSFYPISDVIKSFKGLASIKWRPQRKTNALLPQPFGKWVWVWARGRVQN</sequence>